<name>A0ABP8CAS1_9ACTN</name>
<dbReference type="PANTHER" id="PTHR28152">
    <property type="entry name" value="HYDROXYACYL-THIOESTER DEHYDRATASE TYPE 2, MITOCHONDRIAL"/>
    <property type="match status" value="1"/>
</dbReference>
<keyword evidence="2" id="KW-1185">Reference proteome</keyword>
<dbReference type="RefSeq" id="WP_344899996.1">
    <property type="nucleotide sequence ID" value="NZ_BAABAS010000015.1"/>
</dbReference>
<evidence type="ECO:0008006" key="3">
    <source>
        <dbReference type="Google" id="ProtNLM"/>
    </source>
</evidence>
<comment type="caution">
    <text evidence="1">The sequence shown here is derived from an EMBL/GenBank/DDBJ whole genome shotgun (WGS) entry which is preliminary data.</text>
</comment>
<protein>
    <recommendedName>
        <fullName evidence="3">Acyl dehydratase</fullName>
    </recommendedName>
</protein>
<accession>A0ABP8CAS1</accession>
<dbReference type="PANTHER" id="PTHR28152:SF1">
    <property type="entry name" value="HYDROXYACYL-THIOESTER DEHYDRATASE TYPE 2, MITOCHONDRIAL"/>
    <property type="match status" value="1"/>
</dbReference>
<organism evidence="1 2">
    <name type="scientific">Actinomadura meridiana</name>
    <dbReference type="NCBI Taxonomy" id="559626"/>
    <lineage>
        <taxon>Bacteria</taxon>
        <taxon>Bacillati</taxon>
        <taxon>Actinomycetota</taxon>
        <taxon>Actinomycetes</taxon>
        <taxon>Streptosporangiales</taxon>
        <taxon>Thermomonosporaceae</taxon>
        <taxon>Actinomadura</taxon>
    </lineage>
</organism>
<dbReference type="SUPFAM" id="SSF54637">
    <property type="entry name" value="Thioesterase/thiol ester dehydrase-isomerase"/>
    <property type="match status" value="1"/>
</dbReference>
<dbReference type="EMBL" id="BAABAS010000015">
    <property type="protein sequence ID" value="GAA4236535.1"/>
    <property type="molecule type" value="Genomic_DNA"/>
</dbReference>
<evidence type="ECO:0000313" key="2">
    <source>
        <dbReference type="Proteomes" id="UP001501710"/>
    </source>
</evidence>
<proteinExistence type="predicted"/>
<dbReference type="Gene3D" id="3.10.129.10">
    <property type="entry name" value="Hotdog Thioesterase"/>
    <property type="match status" value="1"/>
</dbReference>
<dbReference type="InterPro" id="IPR052741">
    <property type="entry name" value="Mitochondrial_HTD2"/>
</dbReference>
<dbReference type="InterPro" id="IPR029069">
    <property type="entry name" value="HotDog_dom_sf"/>
</dbReference>
<dbReference type="Proteomes" id="UP001501710">
    <property type="component" value="Unassembled WGS sequence"/>
</dbReference>
<evidence type="ECO:0000313" key="1">
    <source>
        <dbReference type="EMBL" id="GAA4236535.1"/>
    </source>
</evidence>
<gene>
    <name evidence="1" type="ORF">GCM10022254_46400</name>
</gene>
<reference evidence="2" key="1">
    <citation type="journal article" date="2019" name="Int. J. Syst. Evol. Microbiol.">
        <title>The Global Catalogue of Microorganisms (GCM) 10K type strain sequencing project: providing services to taxonomists for standard genome sequencing and annotation.</title>
        <authorList>
            <consortium name="The Broad Institute Genomics Platform"/>
            <consortium name="The Broad Institute Genome Sequencing Center for Infectious Disease"/>
            <person name="Wu L."/>
            <person name="Ma J."/>
        </authorList>
    </citation>
    <scope>NUCLEOTIDE SEQUENCE [LARGE SCALE GENOMIC DNA]</scope>
    <source>
        <strain evidence="2">JCM 17440</strain>
    </source>
</reference>
<sequence>MTPESFEDVEVGMALDPVTVRPTTIQLFRFSAATWNAHRIHYDAGYAATEGYPDVLVQSHLHGCFLLRTALDWAGPRARLRRFGWRNRGIAVPGDTLTCTGVVTACRVDGSGAGLVECALEERKADGTLCAPGTAVLELPRRSPGDGEEVRP</sequence>